<dbReference type="InterPro" id="IPR009003">
    <property type="entry name" value="Peptidase_S1_PA"/>
</dbReference>
<evidence type="ECO:0000313" key="4">
    <source>
        <dbReference type="Proteomes" id="UP001620626"/>
    </source>
</evidence>
<dbReference type="Proteomes" id="UP001620626">
    <property type="component" value="Unassembled WGS sequence"/>
</dbReference>
<dbReference type="PANTHER" id="PTHR24253:SF153">
    <property type="entry name" value="SERINE PROTEASE HEPSIN"/>
    <property type="match status" value="1"/>
</dbReference>
<dbReference type="PROSITE" id="PS00135">
    <property type="entry name" value="TRYPSIN_SER"/>
    <property type="match status" value="1"/>
</dbReference>
<dbReference type="SUPFAM" id="SSF50494">
    <property type="entry name" value="Trypsin-like serine proteases"/>
    <property type="match status" value="1"/>
</dbReference>
<comment type="caution">
    <text evidence="3">The sequence shown here is derived from an EMBL/GenBank/DDBJ whole genome shotgun (WGS) entry which is preliminary data.</text>
</comment>
<dbReference type="InterPro" id="IPR001254">
    <property type="entry name" value="Trypsin_dom"/>
</dbReference>
<dbReference type="AlphaFoldDB" id="A0ABD2INS0"/>
<evidence type="ECO:0000256" key="1">
    <source>
        <dbReference type="ARBA" id="ARBA00023157"/>
    </source>
</evidence>
<organism evidence="3 4">
    <name type="scientific">Heterodera trifolii</name>
    <dbReference type="NCBI Taxonomy" id="157864"/>
    <lineage>
        <taxon>Eukaryota</taxon>
        <taxon>Metazoa</taxon>
        <taxon>Ecdysozoa</taxon>
        <taxon>Nematoda</taxon>
        <taxon>Chromadorea</taxon>
        <taxon>Rhabditida</taxon>
        <taxon>Tylenchina</taxon>
        <taxon>Tylenchomorpha</taxon>
        <taxon>Tylenchoidea</taxon>
        <taxon>Heteroderidae</taxon>
        <taxon>Heteroderinae</taxon>
        <taxon>Heterodera</taxon>
    </lineage>
</organism>
<dbReference type="InterPro" id="IPR033116">
    <property type="entry name" value="TRYPSIN_SER"/>
</dbReference>
<protein>
    <recommendedName>
        <fullName evidence="2">Peptidase S1 domain-containing protein</fullName>
    </recommendedName>
</protein>
<feature type="domain" description="Peptidase S1" evidence="2">
    <location>
        <begin position="233"/>
        <end position="277"/>
    </location>
</feature>
<dbReference type="Gene3D" id="2.40.10.10">
    <property type="entry name" value="Trypsin-like serine proteases"/>
    <property type="match status" value="2"/>
</dbReference>
<dbReference type="EMBL" id="JBICBT010001130">
    <property type="protein sequence ID" value="KAL3081714.1"/>
    <property type="molecule type" value="Genomic_DNA"/>
</dbReference>
<keyword evidence="4" id="KW-1185">Reference proteome</keyword>
<dbReference type="Pfam" id="PF00089">
    <property type="entry name" value="Trypsin"/>
    <property type="match status" value="1"/>
</dbReference>
<dbReference type="InterPro" id="IPR043504">
    <property type="entry name" value="Peptidase_S1_PA_chymotrypsin"/>
</dbReference>
<proteinExistence type="predicted"/>
<sequence>MCYNGTMEEKLFPWKLKKGFRFDKLFNVSSEPVIGEQFGPKQKINFDKEFFAHSNFGPFLADYTGLWLLAVDILPRFGQKPTNLKFVVPAECQLSLREKPWQQNCLTFDFEAAQKQAAIKHHTQRVINPLVYHGYEMDDLSLMPWMAHFHGEILKKNKRTNQLETKNTTCGCTKISPEFVLVAAHCVALVKEGANIYLVDPDCKNNSDEAAIDPDFLHSGTGNLIECDGLNKSGRICVGGVTVRPGDSGGPLLASNGTNYVQVGVTSWGFACGRRKEKSGEIGAFSVFSRLDGCWIEKITGIHCGI</sequence>
<gene>
    <name evidence="3" type="ORF">niasHT_035054</name>
</gene>
<evidence type="ECO:0000313" key="3">
    <source>
        <dbReference type="EMBL" id="KAL3081714.1"/>
    </source>
</evidence>
<keyword evidence="1" id="KW-1015">Disulfide bond</keyword>
<accession>A0ABD2INS0</accession>
<evidence type="ECO:0000259" key="2">
    <source>
        <dbReference type="Pfam" id="PF00089"/>
    </source>
</evidence>
<reference evidence="3 4" key="1">
    <citation type="submission" date="2024-10" db="EMBL/GenBank/DDBJ databases">
        <authorList>
            <person name="Kim D."/>
        </authorList>
    </citation>
    <scope>NUCLEOTIDE SEQUENCE [LARGE SCALE GENOMIC DNA]</scope>
    <source>
        <strain evidence="3">BH-2024</strain>
    </source>
</reference>
<dbReference type="PANTHER" id="PTHR24253">
    <property type="entry name" value="TRANSMEMBRANE PROTEASE SERINE"/>
    <property type="match status" value="1"/>
</dbReference>
<name>A0ABD2INS0_9BILA</name>